<dbReference type="Gene3D" id="1.10.10.10">
    <property type="entry name" value="Winged helix-like DNA-binding domain superfamily/Winged helix DNA-binding domain"/>
    <property type="match status" value="1"/>
</dbReference>
<dbReference type="PANTHER" id="PTHR43537:SF39">
    <property type="entry name" value="HTH-TYPE TRANSCRIPTIONAL REGULATOR MCBR"/>
    <property type="match status" value="1"/>
</dbReference>
<dbReference type="PANTHER" id="PTHR43537">
    <property type="entry name" value="TRANSCRIPTIONAL REGULATOR, GNTR FAMILY"/>
    <property type="match status" value="1"/>
</dbReference>
<organism evidence="5 6">
    <name type="scientific">Paracoccus seriniphilus</name>
    <dbReference type="NCBI Taxonomy" id="184748"/>
    <lineage>
        <taxon>Bacteria</taxon>
        <taxon>Pseudomonadati</taxon>
        <taxon>Pseudomonadota</taxon>
        <taxon>Alphaproteobacteria</taxon>
        <taxon>Rhodobacterales</taxon>
        <taxon>Paracoccaceae</taxon>
        <taxon>Paracoccus</taxon>
    </lineage>
</organism>
<dbReference type="InterPro" id="IPR000524">
    <property type="entry name" value="Tscrpt_reg_HTH_GntR"/>
</dbReference>
<keyword evidence="3" id="KW-0804">Transcription</keyword>
<dbReference type="Proteomes" id="UP000198307">
    <property type="component" value="Unassembled WGS sequence"/>
</dbReference>
<sequence>MTATAPKAETDPESLSASIYAELRVRLITGALKPAEAVSIRKLADSFGVSAMPVREALRQLASEGALNSAARKAYRVPDLTAQQASDLFFVRGVLEGAAAEIAATRITANTLTRLEKYVVKMENLWKARDATGFLLANYKFHSTIYQCSGNSALALSIDRLYVQTGPWLAHGIINLVNPDNWLGEHTPIIEALRKGDAKTARQLMEEDAFWGVELYRHTA</sequence>
<dbReference type="PROSITE" id="PS50949">
    <property type="entry name" value="HTH_GNTR"/>
    <property type="match status" value="1"/>
</dbReference>
<keyword evidence="2" id="KW-0238">DNA-binding</keyword>
<dbReference type="Gene3D" id="1.20.120.530">
    <property type="entry name" value="GntR ligand-binding domain-like"/>
    <property type="match status" value="1"/>
</dbReference>
<reference evidence="5 6" key="1">
    <citation type="submission" date="2017-07" db="EMBL/GenBank/DDBJ databases">
        <authorList>
            <person name="Sun Z.S."/>
            <person name="Albrecht U."/>
            <person name="Echele G."/>
            <person name="Lee C.C."/>
        </authorList>
    </citation>
    <scope>NUCLEOTIDE SEQUENCE [LARGE SCALE GENOMIC DNA]</scope>
    <source>
        <strain evidence="5 6">DSM 14827</strain>
    </source>
</reference>
<evidence type="ECO:0000256" key="2">
    <source>
        <dbReference type="ARBA" id="ARBA00023125"/>
    </source>
</evidence>
<proteinExistence type="predicted"/>
<dbReference type="OrthoDB" id="9815654at2"/>
<dbReference type="AlphaFoldDB" id="A0A239PVD4"/>
<dbReference type="InterPro" id="IPR008920">
    <property type="entry name" value="TF_FadR/GntR_C"/>
</dbReference>
<evidence type="ECO:0000313" key="5">
    <source>
        <dbReference type="EMBL" id="SNT73896.1"/>
    </source>
</evidence>
<dbReference type="InterPro" id="IPR036390">
    <property type="entry name" value="WH_DNA-bd_sf"/>
</dbReference>
<dbReference type="SMART" id="SM00345">
    <property type="entry name" value="HTH_GNTR"/>
    <property type="match status" value="1"/>
</dbReference>
<feature type="domain" description="HTH gntR-type" evidence="4">
    <location>
        <begin position="13"/>
        <end position="80"/>
    </location>
</feature>
<name>A0A239PVD4_9RHOB</name>
<dbReference type="SUPFAM" id="SSF48008">
    <property type="entry name" value="GntR ligand-binding domain-like"/>
    <property type="match status" value="1"/>
</dbReference>
<dbReference type="Pfam" id="PF07729">
    <property type="entry name" value="FCD"/>
    <property type="match status" value="1"/>
</dbReference>
<dbReference type="EMBL" id="FZQB01000006">
    <property type="protein sequence ID" value="SNT73896.1"/>
    <property type="molecule type" value="Genomic_DNA"/>
</dbReference>
<keyword evidence="6" id="KW-1185">Reference proteome</keyword>
<dbReference type="InterPro" id="IPR011711">
    <property type="entry name" value="GntR_C"/>
</dbReference>
<dbReference type="GO" id="GO:0003700">
    <property type="term" value="F:DNA-binding transcription factor activity"/>
    <property type="evidence" value="ECO:0007669"/>
    <property type="project" value="InterPro"/>
</dbReference>
<gene>
    <name evidence="5" type="ORF">SAMN05444959_10676</name>
</gene>
<dbReference type="InterPro" id="IPR036388">
    <property type="entry name" value="WH-like_DNA-bd_sf"/>
</dbReference>
<evidence type="ECO:0000256" key="1">
    <source>
        <dbReference type="ARBA" id="ARBA00023015"/>
    </source>
</evidence>
<dbReference type="SUPFAM" id="SSF46785">
    <property type="entry name" value="Winged helix' DNA-binding domain"/>
    <property type="match status" value="1"/>
</dbReference>
<accession>A0A239PVD4</accession>
<dbReference type="Pfam" id="PF00392">
    <property type="entry name" value="GntR"/>
    <property type="match status" value="1"/>
</dbReference>
<keyword evidence="1" id="KW-0805">Transcription regulation</keyword>
<dbReference type="GO" id="GO:0003677">
    <property type="term" value="F:DNA binding"/>
    <property type="evidence" value="ECO:0007669"/>
    <property type="project" value="UniProtKB-KW"/>
</dbReference>
<protein>
    <submittedName>
        <fullName evidence="5">Transcriptional regulator, GntR family</fullName>
    </submittedName>
</protein>
<evidence type="ECO:0000259" key="4">
    <source>
        <dbReference type="PROSITE" id="PS50949"/>
    </source>
</evidence>
<dbReference type="RefSeq" id="WP_089344265.1">
    <property type="nucleotide sequence ID" value="NZ_CP067130.1"/>
</dbReference>
<evidence type="ECO:0000313" key="6">
    <source>
        <dbReference type="Proteomes" id="UP000198307"/>
    </source>
</evidence>
<evidence type="ECO:0000256" key="3">
    <source>
        <dbReference type="ARBA" id="ARBA00023163"/>
    </source>
</evidence>
<dbReference type="SMART" id="SM00895">
    <property type="entry name" value="FCD"/>
    <property type="match status" value="1"/>
</dbReference>
<dbReference type="CDD" id="cd07377">
    <property type="entry name" value="WHTH_GntR"/>
    <property type="match status" value="1"/>
</dbReference>